<dbReference type="Gene3D" id="1.10.760.10">
    <property type="entry name" value="Cytochrome c-like domain"/>
    <property type="match status" value="1"/>
</dbReference>
<sequence length="132" mass="14437">MHIVKANLLDNQLIKPETLIQQIVIFTVAILIALPLILFGVEIVKASDPYVKSVLSHQGNLVQGKAIFQINCAGCHGLDATGLVGPSLREISKYKSRYGLIHQVTSGDTPPMPKFQPNVQEMADLLSYLESL</sequence>
<proteinExistence type="predicted"/>
<evidence type="ECO:0000256" key="4">
    <source>
        <dbReference type="ARBA" id="ARBA00022982"/>
    </source>
</evidence>
<dbReference type="PANTHER" id="PTHR37823">
    <property type="entry name" value="CYTOCHROME C-553-LIKE"/>
    <property type="match status" value="1"/>
</dbReference>
<dbReference type="GO" id="GO:0009055">
    <property type="term" value="F:electron transfer activity"/>
    <property type="evidence" value="ECO:0007669"/>
    <property type="project" value="InterPro"/>
</dbReference>
<keyword evidence="5 6" id="KW-0408">Iron</keyword>
<evidence type="ECO:0000313" key="10">
    <source>
        <dbReference type="Proteomes" id="UP000218702"/>
    </source>
</evidence>
<dbReference type="SUPFAM" id="SSF46626">
    <property type="entry name" value="Cytochrome c"/>
    <property type="match status" value="1"/>
</dbReference>
<evidence type="ECO:0000256" key="7">
    <source>
        <dbReference type="SAM" id="Phobius"/>
    </source>
</evidence>
<dbReference type="PROSITE" id="PS51007">
    <property type="entry name" value="CYTC"/>
    <property type="match status" value="1"/>
</dbReference>
<protein>
    <submittedName>
        <fullName evidence="9">Cytochrome c class I</fullName>
    </submittedName>
</protein>
<dbReference type="Proteomes" id="UP000218702">
    <property type="component" value="Chromosome"/>
</dbReference>
<keyword evidence="10" id="KW-1185">Reference proteome</keyword>
<dbReference type="KEGG" id="dcm:NIES806_33100"/>
<dbReference type="GO" id="GO:0046872">
    <property type="term" value="F:metal ion binding"/>
    <property type="evidence" value="ECO:0007669"/>
    <property type="project" value="UniProtKB-KW"/>
</dbReference>
<keyword evidence="1" id="KW-0813">Transport</keyword>
<feature type="transmembrane region" description="Helical" evidence="7">
    <location>
        <begin position="20"/>
        <end position="44"/>
    </location>
</feature>
<dbReference type="GO" id="GO:0020037">
    <property type="term" value="F:heme binding"/>
    <property type="evidence" value="ECO:0007669"/>
    <property type="project" value="InterPro"/>
</dbReference>
<reference evidence="9 10" key="1">
    <citation type="submission" date="2017-06" db="EMBL/GenBank/DDBJ databases">
        <title>Genome sequencing of cyanobaciteial culture collection at National Institute for Environmental Studies (NIES).</title>
        <authorList>
            <person name="Hirose Y."/>
            <person name="Shimura Y."/>
            <person name="Fujisawa T."/>
            <person name="Nakamura Y."/>
            <person name="Kawachi M."/>
        </authorList>
    </citation>
    <scope>NUCLEOTIDE SEQUENCE [LARGE SCALE GENOMIC DNA]</scope>
    <source>
        <strain evidence="9 10">NIES-806</strain>
    </source>
</reference>
<dbReference type="InterPro" id="IPR009056">
    <property type="entry name" value="Cyt_c-like_dom"/>
</dbReference>
<dbReference type="InterPro" id="IPR051811">
    <property type="entry name" value="Cytochrome_c550/c551-like"/>
</dbReference>
<name>A0A1Z4V6D1_9CYAN</name>
<evidence type="ECO:0000256" key="6">
    <source>
        <dbReference type="PROSITE-ProRule" id="PRU00433"/>
    </source>
</evidence>
<dbReference type="Pfam" id="PF13442">
    <property type="entry name" value="Cytochrome_CBB3"/>
    <property type="match status" value="1"/>
</dbReference>
<feature type="domain" description="Cytochrome c" evidence="8">
    <location>
        <begin position="59"/>
        <end position="132"/>
    </location>
</feature>
<keyword evidence="7" id="KW-0812">Transmembrane</keyword>
<dbReference type="EMBL" id="AP018316">
    <property type="protein sequence ID" value="BAZ87092.1"/>
    <property type="molecule type" value="Genomic_DNA"/>
</dbReference>
<dbReference type="InterPro" id="IPR036909">
    <property type="entry name" value="Cyt_c-like_dom_sf"/>
</dbReference>
<keyword evidence="7" id="KW-0472">Membrane</keyword>
<evidence type="ECO:0000256" key="5">
    <source>
        <dbReference type="ARBA" id="ARBA00023004"/>
    </source>
</evidence>
<dbReference type="AlphaFoldDB" id="A0A1Z4V6D1"/>
<keyword evidence="7" id="KW-1133">Transmembrane helix</keyword>
<keyword evidence="4" id="KW-0249">Electron transport</keyword>
<accession>A0A1Z4V6D1</accession>
<evidence type="ECO:0000256" key="1">
    <source>
        <dbReference type="ARBA" id="ARBA00022448"/>
    </source>
</evidence>
<organism evidence="9 10">
    <name type="scientific">Dolichospermum compactum NIES-806</name>
    <dbReference type="NCBI Taxonomy" id="1973481"/>
    <lineage>
        <taxon>Bacteria</taxon>
        <taxon>Bacillati</taxon>
        <taxon>Cyanobacteriota</taxon>
        <taxon>Cyanophyceae</taxon>
        <taxon>Nostocales</taxon>
        <taxon>Aphanizomenonaceae</taxon>
        <taxon>Dolichospermum</taxon>
        <taxon>Dolichospermum compactum</taxon>
    </lineage>
</organism>
<evidence type="ECO:0000256" key="2">
    <source>
        <dbReference type="ARBA" id="ARBA00022617"/>
    </source>
</evidence>
<evidence type="ECO:0000256" key="3">
    <source>
        <dbReference type="ARBA" id="ARBA00022723"/>
    </source>
</evidence>
<evidence type="ECO:0000259" key="8">
    <source>
        <dbReference type="PROSITE" id="PS51007"/>
    </source>
</evidence>
<keyword evidence="2 6" id="KW-0349">Heme</keyword>
<keyword evidence="3 6" id="KW-0479">Metal-binding</keyword>
<evidence type="ECO:0000313" key="9">
    <source>
        <dbReference type="EMBL" id="BAZ87092.1"/>
    </source>
</evidence>
<gene>
    <name evidence="9" type="ORF">NIES806_33100</name>
</gene>
<dbReference type="PANTHER" id="PTHR37823:SF1">
    <property type="entry name" value="CYTOCHROME C-553-LIKE"/>
    <property type="match status" value="1"/>
</dbReference>